<dbReference type="AlphaFoldDB" id="A0AAN7NJ82"/>
<accession>A0AAN7NJ82</accession>
<gene>
    <name evidence="1" type="ORF">QYF61_012286</name>
</gene>
<protein>
    <submittedName>
        <fullName evidence="1">Uncharacterized protein</fullName>
    </submittedName>
</protein>
<dbReference type="Proteomes" id="UP001333110">
    <property type="component" value="Unassembled WGS sequence"/>
</dbReference>
<name>A0AAN7NJ82_MYCAM</name>
<organism evidence="1 2">
    <name type="scientific">Mycteria americana</name>
    <name type="common">Wood stork</name>
    <dbReference type="NCBI Taxonomy" id="33587"/>
    <lineage>
        <taxon>Eukaryota</taxon>
        <taxon>Metazoa</taxon>
        <taxon>Chordata</taxon>
        <taxon>Craniata</taxon>
        <taxon>Vertebrata</taxon>
        <taxon>Euteleostomi</taxon>
        <taxon>Archelosauria</taxon>
        <taxon>Archosauria</taxon>
        <taxon>Dinosauria</taxon>
        <taxon>Saurischia</taxon>
        <taxon>Theropoda</taxon>
        <taxon>Coelurosauria</taxon>
        <taxon>Aves</taxon>
        <taxon>Neognathae</taxon>
        <taxon>Neoaves</taxon>
        <taxon>Aequornithes</taxon>
        <taxon>Ciconiiformes</taxon>
        <taxon>Ciconiidae</taxon>
        <taxon>Mycteria</taxon>
    </lineage>
</organism>
<dbReference type="EMBL" id="JAUNZN010000016">
    <property type="protein sequence ID" value="KAK4811868.1"/>
    <property type="molecule type" value="Genomic_DNA"/>
</dbReference>
<proteinExistence type="predicted"/>
<comment type="caution">
    <text evidence="1">The sequence shown here is derived from an EMBL/GenBank/DDBJ whole genome shotgun (WGS) entry which is preliminary data.</text>
</comment>
<evidence type="ECO:0000313" key="1">
    <source>
        <dbReference type="EMBL" id="KAK4811868.1"/>
    </source>
</evidence>
<evidence type="ECO:0000313" key="2">
    <source>
        <dbReference type="Proteomes" id="UP001333110"/>
    </source>
</evidence>
<reference evidence="1 2" key="1">
    <citation type="journal article" date="2023" name="J. Hered.">
        <title>Chromosome-level genome of the wood stork (Mycteria americana) provides insight into avian chromosome evolution.</title>
        <authorList>
            <person name="Flamio R. Jr."/>
            <person name="Ramstad K.M."/>
        </authorList>
    </citation>
    <scope>NUCLEOTIDE SEQUENCE [LARGE SCALE GENOMIC DNA]</scope>
    <source>
        <strain evidence="1">JAX WOST 10</strain>
    </source>
</reference>
<keyword evidence="2" id="KW-1185">Reference proteome</keyword>
<sequence length="41" mass="4871">MAVALQTEDIIAFQALLWELSTRISRYQICFCLYAKVELYR</sequence>